<gene>
    <name evidence="1" type="ORF">CCR82_00975</name>
</gene>
<evidence type="ECO:0000313" key="1">
    <source>
        <dbReference type="EMBL" id="MBK5929142.1"/>
    </source>
</evidence>
<dbReference type="AlphaFoldDB" id="A0AAJ0UCU5"/>
<dbReference type="RefSeq" id="WP_201243329.1">
    <property type="nucleotide sequence ID" value="NZ_NHSF01000008.1"/>
</dbReference>
<dbReference type="Proteomes" id="UP001296967">
    <property type="component" value="Unassembled WGS sequence"/>
</dbReference>
<accession>A0AAJ0UCU5</accession>
<proteinExistence type="predicted"/>
<organism evidence="1 2">
    <name type="scientific">Halochromatium salexigens</name>
    <name type="common">Chromatium salexigens</name>
    <dbReference type="NCBI Taxonomy" id="49447"/>
    <lineage>
        <taxon>Bacteria</taxon>
        <taxon>Pseudomonadati</taxon>
        <taxon>Pseudomonadota</taxon>
        <taxon>Gammaproteobacteria</taxon>
        <taxon>Chromatiales</taxon>
        <taxon>Chromatiaceae</taxon>
        <taxon>Halochromatium</taxon>
    </lineage>
</organism>
<evidence type="ECO:0000313" key="2">
    <source>
        <dbReference type="Proteomes" id="UP001296967"/>
    </source>
</evidence>
<comment type="caution">
    <text evidence="1">The sequence shown here is derived from an EMBL/GenBank/DDBJ whole genome shotgun (WGS) entry which is preliminary data.</text>
</comment>
<dbReference type="Pfam" id="PF21651">
    <property type="entry name" value="DUF6858"/>
    <property type="match status" value="1"/>
</dbReference>
<reference evidence="1" key="1">
    <citation type="submission" date="2017-05" db="EMBL/GenBank/DDBJ databases">
        <authorList>
            <person name="Imhoff J.F."/>
            <person name="Rahn T."/>
            <person name="Kuenzel S."/>
            <person name="Neulinger S.C."/>
        </authorList>
    </citation>
    <scope>NUCLEOTIDE SEQUENCE</scope>
    <source>
        <strain evidence="1">DSM 4395</strain>
    </source>
</reference>
<keyword evidence="2" id="KW-1185">Reference proteome</keyword>
<dbReference type="InterPro" id="IPR049204">
    <property type="entry name" value="DUF6858"/>
</dbReference>
<dbReference type="EMBL" id="NHSF01000008">
    <property type="protein sequence ID" value="MBK5929142.1"/>
    <property type="molecule type" value="Genomic_DNA"/>
</dbReference>
<sequence length="144" mass="16141">MKQTLLNERYPLFVLRLDRDETDYQSVDAICNYFRGCIEAHRCGQFIAVFDHYAHTCSLPDGAVESDIRAAKNVLFCFGLTLPSAEILGLRPRSIGVAELDHQFVISFMEAPMPLANAAMEDWALGLRQTDAEPENGRPHTALI</sequence>
<name>A0AAJ0UCU5_HALSE</name>
<protein>
    <submittedName>
        <fullName evidence="1">Uncharacterized protein</fullName>
    </submittedName>
</protein>
<reference evidence="1" key="2">
    <citation type="journal article" date="2020" name="Microorganisms">
        <title>Osmotic Adaptation and Compatible Solute Biosynthesis of Phototrophic Bacteria as Revealed from Genome Analyses.</title>
        <authorList>
            <person name="Imhoff J.F."/>
            <person name="Rahn T."/>
            <person name="Kunzel S."/>
            <person name="Keller A."/>
            <person name="Neulinger S.C."/>
        </authorList>
    </citation>
    <scope>NUCLEOTIDE SEQUENCE</scope>
    <source>
        <strain evidence="1">DSM 4395</strain>
    </source>
</reference>